<sequence>MPSLFDSHRSLIGRAVRVHLVDGSFAVGFLYAIDPETDHVAIVRHCKGAGLAASGPSVASFMDVQVIMGHCVKQVDGDDHSECLDEAEAIAEALGSREMEKPCDSPCTRGRGPQEDVQQLRNKFNAFLDQVCAPALHQCLHQVVWKWWCDVL</sequence>
<dbReference type="AlphaFoldDB" id="A0AAV2Z6J3"/>
<organism evidence="1 2">
    <name type="scientific">Lagenidium giganteum</name>
    <dbReference type="NCBI Taxonomy" id="4803"/>
    <lineage>
        <taxon>Eukaryota</taxon>
        <taxon>Sar</taxon>
        <taxon>Stramenopiles</taxon>
        <taxon>Oomycota</taxon>
        <taxon>Peronosporomycetes</taxon>
        <taxon>Pythiales</taxon>
        <taxon>Pythiaceae</taxon>
    </lineage>
</organism>
<dbReference type="EMBL" id="DAKRPA010000024">
    <property type="protein sequence ID" value="DBA03013.1"/>
    <property type="molecule type" value="Genomic_DNA"/>
</dbReference>
<accession>A0AAV2Z6J3</accession>
<name>A0AAV2Z6J3_9STRA</name>
<protein>
    <submittedName>
        <fullName evidence="1">Uncharacterized protein</fullName>
    </submittedName>
</protein>
<comment type="caution">
    <text evidence="1">The sequence shown here is derived from an EMBL/GenBank/DDBJ whole genome shotgun (WGS) entry which is preliminary data.</text>
</comment>
<dbReference type="Gene3D" id="2.30.30.100">
    <property type="match status" value="1"/>
</dbReference>
<evidence type="ECO:0000313" key="2">
    <source>
        <dbReference type="Proteomes" id="UP001146120"/>
    </source>
</evidence>
<reference evidence="1" key="1">
    <citation type="submission" date="2022-11" db="EMBL/GenBank/DDBJ databases">
        <authorList>
            <person name="Morgan W.R."/>
            <person name="Tartar A."/>
        </authorList>
    </citation>
    <scope>NUCLEOTIDE SEQUENCE</scope>
    <source>
        <strain evidence="1">ARSEF 373</strain>
    </source>
</reference>
<evidence type="ECO:0000313" key="1">
    <source>
        <dbReference type="EMBL" id="DBA03013.1"/>
    </source>
</evidence>
<proteinExistence type="predicted"/>
<dbReference type="Proteomes" id="UP001146120">
    <property type="component" value="Unassembled WGS sequence"/>
</dbReference>
<keyword evidence="2" id="KW-1185">Reference proteome</keyword>
<gene>
    <name evidence="1" type="ORF">N0F65_003201</name>
</gene>
<reference evidence="1" key="2">
    <citation type="journal article" date="2023" name="Microbiol Resour">
        <title>Decontamination and Annotation of the Draft Genome Sequence of the Oomycete Lagenidium giganteum ARSEF 373.</title>
        <authorList>
            <person name="Morgan W.R."/>
            <person name="Tartar A."/>
        </authorList>
    </citation>
    <scope>NUCLEOTIDE SEQUENCE</scope>
    <source>
        <strain evidence="1">ARSEF 373</strain>
    </source>
</reference>